<feature type="non-terminal residue" evidence="1">
    <location>
        <position position="34"/>
    </location>
</feature>
<dbReference type="Proteomes" id="UP000265520">
    <property type="component" value="Unassembled WGS sequence"/>
</dbReference>
<evidence type="ECO:0000313" key="1">
    <source>
        <dbReference type="EMBL" id="MCI61075.1"/>
    </source>
</evidence>
<protein>
    <submittedName>
        <fullName evidence="1">Uncharacterized protein</fullName>
    </submittedName>
</protein>
<sequence>MGGGDVGGVSDFTSRFCHVGSGPRHVGMAARFYQ</sequence>
<dbReference type="AlphaFoldDB" id="A0A392TMC2"/>
<name>A0A392TMC2_9FABA</name>
<proteinExistence type="predicted"/>
<accession>A0A392TMC2</accession>
<reference evidence="1 2" key="1">
    <citation type="journal article" date="2018" name="Front. Plant Sci.">
        <title>Red Clover (Trifolium pratense) and Zigzag Clover (T. medium) - A Picture of Genomic Similarities and Differences.</title>
        <authorList>
            <person name="Dluhosova J."/>
            <person name="Istvanek J."/>
            <person name="Nedelnik J."/>
            <person name="Repkova J."/>
        </authorList>
    </citation>
    <scope>NUCLEOTIDE SEQUENCE [LARGE SCALE GENOMIC DNA]</scope>
    <source>
        <strain evidence="2">cv. 10/8</strain>
        <tissue evidence="1">Leaf</tissue>
    </source>
</reference>
<comment type="caution">
    <text evidence="1">The sequence shown here is derived from an EMBL/GenBank/DDBJ whole genome shotgun (WGS) entry which is preliminary data.</text>
</comment>
<organism evidence="1 2">
    <name type="scientific">Trifolium medium</name>
    <dbReference type="NCBI Taxonomy" id="97028"/>
    <lineage>
        <taxon>Eukaryota</taxon>
        <taxon>Viridiplantae</taxon>
        <taxon>Streptophyta</taxon>
        <taxon>Embryophyta</taxon>
        <taxon>Tracheophyta</taxon>
        <taxon>Spermatophyta</taxon>
        <taxon>Magnoliopsida</taxon>
        <taxon>eudicotyledons</taxon>
        <taxon>Gunneridae</taxon>
        <taxon>Pentapetalae</taxon>
        <taxon>rosids</taxon>
        <taxon>fabids</taxon>
        <taxon>Fabales</taxon>
        <taxon>Fabaceae</taxon>
        <taxon>Papilionoideae</taxon>
        <taxon>50 kb inversion clade</taxon>
        <taxon>NPAAA clade</taxon>
        <taxon>Hologalegina</taxon>
        <taxon>IRL clade</taxon>
        <taxon>Trifolieae</taxon>
        <taxon>Trifolium</taxon>
    </lineage>
</organism>
<keyword evidence="2" id="KW-1185">Reference proteome</keyword>
<dbReference type="EMBL" id="LXQA010593289">
    <property type="protein sequence ID" value="MCI61075.1"/>
    <property type="molecule type" value="Genomic_DNA"/>
</dbReference>
<evidence type="ECO:0000313" key="2">
    <source>
        <dbReference type="Proteomes" id="UP000265520"/>
    </source>
</evidence>